<dbReference type="AlphaFoldDB" id="A8MMA2"/>
<dbReference type="InterPro" id="IPR009825">
    <property type="entry name" value="ECF_substrate-spec-like"/>
</dbReference>
<keyword evidence="3" id="KW-0472">Membrane</keyword>
<dbReference type="EMBL" id="CP000853">
    <property type="protein sequence ID" value="ABW18269.1"/>
    <property type="molecule type" value="Genomic_DNA"/>
</dbReference>
<accession>A8MMA2</accession>
<feature type="transmembrane region" description="Helical" evidence="3">
    <location>
        <begin position="112"/>
        <end position="133"/>
    </location>
</feature>
<evidence type="ECO:0000256" key="2">
    <source>
        <dbReference type="ARBA" id="ARBA00022989"/>
    </source>
</evidence>
<evidence type="ECO:0000256" key="3">
    <source>
        <dbReference type="SAM" id="Phobius"/>
    </source>
</evidence>
<dbReference type="eggNOG" id="COG4720">
    <property type="taxonomic scope" value="Bacteria"/>
</dbReference>
<feature type="transmembrane region" description="Helical" evidence="3">
    <location>
        <begin position="78"/>
        <end position="100"/>
    </location>
</feature>
<proteinExistence type="predicted"/>
<sequence>MENKNLGFNKIHDLTMLGLLTALVAVSTMIIKVPVISTEGYIHLGDSMIFLAALLFGRKKGAIAAGVGSALADLLLGYTHWIIPTLIIKYIMGYGAGLIADNESDSLLNFRNVSALVFGASWMVFGYFVAGGIMKGSFLVSATSIPANLIQGFGGALIFIPIGMALKKTKYFSQYVLK</sequence>
<reference evidence="5" key="1">
    <citation type="submission" date="2007-10" db="EMBL/GenBank/DDBJ databases">
        <title>Complete genome of Alkaliphilus oremlandii OhILAs.</title>
        <authorList>
            <person name="Copeland A."/>
            <person name="Lucas S."/>
            <person name="Lapidus A."/>
            <person name="Barry K."/>
            <person name="Detter J.C."/>
            <person name="Glavina del Rio T."/>
            <person name="Hammon N."/>
            <person name="Israni S."/>
            <person name="Dalin E."/>
            <person name="Tice H."/>
            <person name="Pitluck S."/>
            <person name="Chain P."/>
            <person name="Malfatti S."/>
            <person name="Shin M."/>
            <person name="Vergez L."/>
            <person name="Schmutz J."/>
            <person name="Larimer F."/>
            <person name="Land M."/>
            <person name="Hauser L."/>
            <person name="Kyrpides N."/>
            <person name="Mikhailova N."/>
            <person name="Stolz J.F."/>
            <person name="Dawson A."/>
            <person name="Fisher E."/>
            <person name="Crable B."/>
            <person name="Perera E."/>
            <person name="Lisak J."/>
            <person name="Ranganathan M."/>
            <person name="Basu P."/>
            <person name="Richardson P."/>
        </authorList>
    </citation>
    <scope>NUCLEOTIDE SEQUENCE [LARGE SCALE GENOMIC DNA]</scope>
    <source>
        <strain evidence="5">OhILAs</strain>
    </source>
</reference>
<organism evidence="4 5">
    <name type="scientific">Alkaliphilus oremlandii (strain OhILAs)</name>
    <name type="common">Clostridium oremlandii (strain OhILAs)</name>
    <dbReference type="NCBI Taxonomy" id="350688"/>
    <lineage>
        <taxon>Bacteria</taxon>
        <taxon>Bacillati</taxon>
        <taxon>Bacillota</taxon>
        <taxon>Clostridia</taxon>
        <taxon>Peptostreptococcales</taxon>
        <taxon>Natronincolaceae</taxon>
        <taxon>Alkaliphilus</taxon>
    </lineage>
</organism>
<dbReference type="PANTHER" id="PTHR37815">
    <property type="entry name" value="UPF0397 PROTEIN BC_2624-RELATED"/>
    <property type="match status" value="1"/>
</dbReference>
<dbReference type="STRING" id="350688.Clos_0710"/>
<protein>
    <submittedName>
        <fullName evidence="4">Membrane protein-like protein</fullName>
    </submittedName>
</protein>
<dbReference type="PANTHER" id="PTHR37815:SF3">
    <property type="entry name" value="UPF0397 PROTEIN SPR0429"/>
    <property type="match status" value="1"/>
</dbReference>
<dbReference type="KEGG" id="aoe:Clos_0710"/>
<keyword evidence="2 3" id="KW-1133">Transmembrane helix</keyword>
<dbReference type="Pfam" id="PF07155">
    <property type="entry name" value="ECF-ribofla_trS"/>
    <property type="match status" value="1"/>
</dbReference>
<feature type="transmembrane region" description="Helical" evidence="3">
    <location>
        <begin position="145"/>
        <end position="166"/>
    </location>
</feature>
<keyword evidence="5" id="KW-1185">Reference proteome</keyword>
<evidence type="ECO:0000256" key="1">
    <source>
        <dbReference type="ARBA" id="ARBA00022692"/>
    </source>
</evidence>
<dbReference type="Proteomes" id="UP000000269">
    <property type="component" value="Chromosome"/>
</dbReference>
<dbReference type="RefSeq" id="WP_012158583.1">
    <property type="nucleotide sequence ID" value="NC_009922.1"/>
</dbReference>
<gene>
    <name evidence="4" type="ordered locus">Clos_0710</name>
</gene>
<evidence type="ECO:0000313" key="4">
    <source>
        <dbReference type="EMBL" id="ABW18269.1"/>
    </source>
</evidence>
<feature type="transmembrane region" description="Helical" evidence="3">
    <location>
        <begin position="14"/>
        <end position="33"/>
    </location>
</feature>
<keyword evidence="1 3" id="KW-0812">Transmembrane</keyword>
<dbReference type="GO" id="GO:0016020">
    <property type="term" value="C:membrane"/>
    <property type="evidence" value="ECO:0007669"/>
    <property type="project" value="InterPro"/>
</dbReference>
<evidence type="ECO:0000313" key="5">
    <source>
        <dbReference type="Proteomes" id="UP000000269"/>
    </source>
</evidence>
<name>A8MMA2_ALKOO</name>
<dbReference type="Gene3D" id="1.10.1760.20">
    <property type="match status" value="1"/>
</dbReference>
<dbReference type="OrthoDB" id="411368at2"/>
<dbReference type="HOGENOM" id="CLU_084705_0_1_9"/>